<name>A0ABQ6QKE4_9BACT</name>
<sequence>MLHSAARRVALGTEWTRCSLQKSVVAVKATCACLGSLHPSFQLQLRRFSPWRIRSHPENPAKLLETAPGTAGALGLWHQPMQSRVGVSSPEPSMKTVIVAALFAASAAFANTPAPAAAPAAQPAPAAEAKTEAAAPEAQGEMKGEMKAETKTETKHEGKATKKGTKTKTEKKTTTETKTEG</sequence>
<proteinExistence type="predicted"/>
<feature type="compositionally biased region" description="Basic and acidic residues" evidence="1">
    <location>
        <begin position="167"/>
        <end position="181"/>
    </location>
</feature>
<evidence type="ECO:0000313" key="2">
    <source>
        <dbReference type="EMBL" id="GMU04485.1"/>
    </source>
</evidence>
<gene>
    <name evidence="2" type="ORF">ASNO1_07370</name>
</gene>
<comment type="caution">
    <text evidence="2">The sequence shown here is derived from an EMBL/GenBank/DDBJ whole genome shotgun (WGS) entry which is preliminary data.</text>
</comment>
<evidence type="ECO:0000256" key="1">
    <source>
        <dbReference type="SAM" id="MobiDB-lite"/>
    </source>
</evidence>
<organism evidence="2 3">
    <name type="scientific">Corallococcus caeni</name>
    <dbReference type="NCBI Taxonomy" id="3082388"/>
    <lineage>
        <taxon>Bacteria</taxon>
        <taxon>Pseudomonadati</taxon>
        <taxon>Myxococcota</taxon>
        <taxon>Myxococcia</taxon>
        <taxon>Myxococcales</taxon>
        <taxon>Cystobacterineae</taxon>
        <taxon>Myxococcaceae</taxon>
        <taxon>Corallococcus</taxon>
    </lineage>
</organism>
<reference evidence="2 3" key="1">
    <citation type="journal article" date="2024" name="Arch. Microbiol.">
        <title>Corallococcus caeni sp. nov., a novel myxobacterium isolated from activated sludge.</title>
        <authorList>
            <person name="Tomita S."/>
            <person name="Nakai R."/>
            <person name="Kuroda K."/>
            <person name="Kurashita H."/>
            <person name="Hatamoto M."/>
            <person name="Yamaguchi T."/>
            <person name="Narihiro T."/>
        </authorList>
    </citation>
    <scope>NUCLEOTIDE SEQUENCE [LARGE SCALE GENOMIC DNA]</scope>
    <source>
        <strain evidence="2 3">NO1</strain>
    </source>
</reference>
<dbReference type="Proteomes" id="UP001342631">
    <property type="component" value="Unassembled WGS sequence"/>
</dbReference>
<keyword evidence="3" id="KW-1185">Reference proteome</keyword>
<protein>
    <submittedName>
        <fullName evidence="2">Uncharacterized protein</fullName>
    </submittedName>
</protein>
<evidence type="ECO:0000313" key="3">
    <source>
        <dbReference type="Proteomes" id="UP001342631"/>
    </source>
</evidence>
<dbReference type="EMBL" id="BTTX01000001">
    <property type="protein sequence ID" value="GMU04485.1"/>
    <property type="molecule type" value="Genomic_DNA"/>
</dbReference>
<accession>A0ABQ6QKE4</accession>
<feature type="compositionally biased region" description="Low complexity" evidence="1">
    <location>
        <begin position="116"/>
        <end position="138"/>
    </location>
</feature>
<feature type="compositionally biased region" description="Basic and acidic residues" evidence="1">
    <location>
        <begin position="140"/>
        <end position="160"/>
    </location>
</feature>
<feature type="region of interest" description="Disordered" evidence="1">
    <location>
        <begin position="116"/>
        <end position="181"/>
    </location>
</feature>